<gene>
    <name evidence="2" type="ORF">SAMN05444955_10630</name>
</gene>
<sequence length="328" mass="37057">MNDRKKRVLITGINGFVGPHMGQYLYSNHIRVLGIGRRDVSSIKHHRFEYQSCDLLQPSAAISLIHRFNPDYVIHLAAENGVQESWNNPAITLRSNILAALNIMEAVRRHPTGRFKGLLLIGSAHEYGDNFPDPTPRTEETPLRPSSPYGWSKMLQTQMALMYASLYSVPVIIARTFNLIGPGRSRGICAKIAEQVVEMEQGLRPPKLILGNTKVQRDFLDVRDAVRAYWDLLQLDPVPAGEIFHVCRGSAYSISELVTLFQKHARVSFDVCTDPALIRKNETLILYGNNKKLCSATGWKPAFTLEESIRDLLEETRRRYGEKGGEEK</sequence>
<proteinExistence type="predicted"/>
<dbReference type="SUPFAM" id="SSF51735">
    <property type="entry name" value="NAD(P)-binding Rossmann-fold domains"/>
    <property type="match status" value="1"/>
</dbReference>
<reference evidence="2 3" key="1">
    <citation type="submission" date="2016-10" db="EMBL/GenBank/DDBJ databases">
        <authorList>
            <person name="de Groot N.N."/>
        </authorList>
    </citation>
    <scope>NUCLEOTIDE SEQUENCE [LARGE SCALE GENOMIC DNA]</scope>
    <source>
        <strain evidence="2 3">DSM 46701</strain>
    </source>
</reference>
<protein>
    <submittedName>
        <fullName evidence="2">GDP-4-dehydro-6-deoxy-D-mannose reductase</fullName>
    </submittedName>
</protein>
<evidence type="ECO:0000313" key="2">
    <source>
        <dbReference type="EMBL" id="SEN12012.1"/>
    </source>
</evidence>
<dbReference type="RefSeq" id="WP_089967085.1">
    <property type="nucleotide sequence ID" value="NZ_FOCQ01000006.1"/>
</dbReference>
<dbReference type="Proteomes" id="UP000199695">
    <property type="component" value="Unassembled WGS sequence"/>
</dbReference>
<keyword evidence="3" id="KW-1185">Reference proteome</keyword>
<evidence type="ECO:0000259" key="1">
    <source>
        <dbReference type="Pfam" id="PF16363"/>
    </source>
</evidence>
<accession>A0A1H8DXL7</accession>
<dbReference type="Pfam" id="PF16363">
    <property type="entry name" value="GDP_Man_Dehyd"/>
    <property type="match status" value="1"/>
</dbReference>
<dbReference type="InterPro" id="IPR036291">
    <property type="entry name" value="NAD(P)-bd_dom_sf"/>
</dbReference>
<dbReference type="PANTHER" id="PTHR43000">
    <property type="entry name" value="DTDP-D-GLUCOSE 4,6-DEHYDRATASE-RELATED"/>
    <property type="match status" value="1"/>
</dbReference>
<dbReference type="STRING" id="1173111.SAMN05444955_10630"/>
<organism evidence="2 3">
    <name type="scientific">Lihuaxuella thermophila</name>
    <dbReference type="NCBI Taxonomy" id="1173111"/>
    <lineage>
        <taxon>Bacteria</taxon>
        <taxon>Bacillati</taxon>
        <taxon>Bacillota</taxon>
        <taxon>Bacilli</taxon>
        <taxon>Bacillales</taxon>
        <taxon>Thermoactinomycetaceae</taxon>
        <taxon>Lihuaxuella</taxon>
    </lineage>
</organism>
<dbReference type="AlphaFoldDB" id="A0A1H8DXL7"/>
<dbReference type="EMBL" id="FOCQ01000006">
    <property type="protein sequence ID" value="SEN12012.1"/>
    <property type="molecule type" value="Genomic_DNA"/>
</dbReference>
<dbReference type="Gene3D" id="3.40.50.720">
    <property type="entry name" value="NAD(P)-binding Rossmann-like Domain"/>
    <property type="match status" value="1"/>
</dbReference>
<dbReference type="InterPro" id="IPR016040">
    <property type="entry name" value="NAD(P)-bd_dom"/>
</dbReference>
<dbReference type="Gene3D" id="3.90.25.10">
    <property type="entry name" value="UDP-galactose 4-epimerase, domain 1"/>
    <property type="match status" value="1"/>
</dbReference>
<dbReference type="OrthoDB" id="9779041at2"/>
<feature type="domain" description="NAD(P)-binding" evidence="1">
    <location>
        <begin position="9"/>
        <end position="311"/>
    </location>
</feature>
<name>A0A1H8DXL7_9BACL</name>
<evidence type="ECO:0000313" key="3">
    <source>
        <dbReference type="Proteomes" id="UP000199695"/>
    </source>
</evidence>